<keyword evidence="2" id="KW-1185">Reference proteome</keyword>
<gene>
    <name evidence="1" type="ORF">WKI47_11330</name>
</gene>
<evidence type="ECO:0000313" key="1">
    <source>
        <dbReference type="EMBL" id="MEJ8304486.1"/>
    </source>
</evidence>
<sequence>MWSKKEPIILWTTAYAPLLLLMIGGFLYRNDLLPYAIREEPLSKMLGGHLWIAEVGFLLAVLGGSLLLYRWVITWLLRDIGKKVHSGSGGQTYAVRRFEKLPASDYTFFLMTLLLPRLALDYSSITNFAVSLLMIVFIIAVFVKTETIATCPLFFVSGYRVFKGTISAHSKQEEAEDQELRREVVLLVKGRDIDLGEKVRGESLYGNLYVISGSNTDATMD</sequence>
<comment type="caution">
    <text evidence="1">The sequence shown here is derived from an EMBL/GenBank/DDBJ whole genome shotgun (WGS) entry which is preliminary data.</text>
</comment>
<accession>A0ACC6PC29</accession>
<reference evidence="1" key="1">
    <citation type="submission" date="2024-03" db="EMBL/GenBank/DDBJ databases">
        <title>Whole genome sequecning of epiphytes from Marcgravia umbellata leaves.</title>
        <authorList>
            <person name="Kumar G."/>
            <person name="Savka M.A."/>
        </authorList>
    </citation>
    <scope>NUCLEOTIDE SEQUENCE</scope>
    <source>
        <strain evidence="1">RIT_BL5</strain>
    </source>
</reference>
<name>A0ACC6PC29_9BACL</name>
<evidence type="ECO:0000313" key="2">
    <source>
        <dbReference type="Proteomes" id="UP001380953"/>
    </source>
</evidence>
<dbReference type="EMBL" id="JBBKAR010000033">
    <property type="protein sequence ID" value="MEJ8304486.1"/>
    <property type="molecule type" value="Genomic_DNA"/>
</dbReference>
<proteinExistence type="predicted"/>
<dbReference type="Proteomes" id="UP001380953">
    <property type="component" value="Unassembled WGS sequence"/>
</dbReference>
<organism evidence="1 2">
    <name type="scientific">Saccharibacillus sacchari</name>
    <dbReference type="NCBI Taxonomy" id="456493"/>
    <lineage>
        <taxon>Bacteria</taxon>
        <taxon>Bacillati</taxon>
        <taxon>Bacillota</taxon>
        <taxon>Bacilli</taxon>
        <taxon>Bacillales</taxon>
        <taxon>Paenibacillaceae</taxon>
        <taxon>Saccharibacillus</taxon>
    </lineage>
</organism>
<protein>
    <submittedName>
        <fullName evidence="1">Uncharacterized protein</fullName>
    </submittedName>
</protein>